<dbReference type="RefSeq" id="WP_103904182.1">
    <property type="nucleotide sequence ID" value="NZ_PQWB01000123.1"/>
</dbReference>
<dbReference type="OrthoDB" id="8613985at2"/>
<dbReference type="InterPro" id="IPR025991">
    <property type="entry name" value="Chemoreceptor_zinc-bind_dom"/>
</dbReference>
<dbReference type="EMBL" id="PQWB01000123">
    <property type="protein sequence ID" value="POZ60414.1"/>
    <property type="molecule type" value="Genomic_DNA"/>
</dbReference>
<reference evidence="3" key="1">
    <citation type="submission" date="2018-02" db="EMBL/GenBank/DDBJ databases">
        <authorList>
            <person name="O'Hara-Hanley K."/>
            <person name="Soby S."/>
        </authorList>
    </citation>
    <scope>NUCLEOTIDE SEQUENCE [LARGE SCALE GENOMIC DNA]</scope>
    <source>
        <strain evidence="3">MWU14-2602</strain>
    </source>
</reference>
<evidence type="ECO:0000313" key="2">
    <source>
        <dbReference type="EMBL" id="POZ60414.1"/>
    </source>
</evidence>
<name>A0A2S5DBK4_9NEIS</name>
<gene>
    <name evidence="2" type="ORF">C2I19_18915</name>
</gene>
<protein>
    <submittedName>
        <fullName evidence="2">Chemotaxis protein</fullName>
    </submittedName>
</protein>
<feature type="domain" description="Chemoreceptor zinc-binding" evidence="1">
    <location>
        <begin position="10"/>
        <end position="75"/>
    </location>
</feature>
<dbReference type="AlphaFoldDB" id="A0A2S5DBK4"/>
<evidence type="ECO:0000313" key="3">
    <source>
        <dbReference type="Proteomes" id="UP000237082"/>
    </source>
</evidence>
<dbReference type="Pfam" id="PF13682">
    <property type="entry name" value="CZB"/>
    <property type="match status" value="1"/>
</dbReference>
<evidence type="ECO:0000259" key="1">
    <source>
        <dbReference type="Pfam" id="PF13682"/>
    </source>
</evidence>
<proteinExistence type="predicted"/>
<organism evidence="2 3">
    <name type="scientific">Chromobacterium alticapitis</name>
    <dbReference type="NCBI Taxonomy" id="2073169"/>
    <lineage>
        <taxon>Bacteria</taxon>
        <taxon>Pseudomonadati</taxon>
        <taxon>Pseudomonadota</taxon>
        <taxon>Betaproteobacteria</taxon>
        <taxon>Neisseriales</taxon>
        <taxon>Chromobacteriaceae</taxon>
        <taxon>Chromobacterium</taxon>
    </lineage>
</organism>
<comment type="caution">
    <text evidence="2">The sequence shown here is derived from an EMBL/GenBank/DDBJ whole genome shotgun (WGS) entry which is preliminary data.</text>
</comment>
<dbReference type="Gene3D" id="1.20.120.30">
    <property type="entry name" value="Aspartate receptor, ligand-binding domain"/>
    <property type="match status" value="1"/>
</dbReference>
<keyword evidence="3" id="KW-1185">Reference proteome</keyword>
<accession>A0A2S5DBK4</accession>
<dbReference type="Proteomes" id="UP000237082">
    <property type="component" value="Unassembled WGS sequence"/>
</dbReference>
<sequence>MDLEQEIVRHNAWKDSLREAIFRQEALDAALFARDDCCELGQWLHGHGASLYGGLGIFHACLSRHTMLHREIGRIARLINQRCFQEAESALNDAAFDVAVSAAVSSMRQLSQAISRGA</sequence>